<feature type="non-terminal residue" evidence="2">
    <location>
        <position position="107"/>
    </location>
</feature>
<sequence>NDAVSQAGSNRYSSTSYASSGHRSIYNDDLEMYWNEFVAIFDQKRKRGGRSPTQMYNILSEEIRLSPATLASFYRHQKVPRVTTMDILIPWIEREGRKRVVRFGGNN</sequence>
<comment type="caution">
    <text evidence="2">The sequence shown here is derived from an EMBL/GenBank/DDBJ whole genome shotgun (WGS) entry which is preliminary data.</text>
</comment>
<name>A0A9W4T7I1_9GLOM</name>
<proteinExistence type="predicted"/>
<keyword evidence="3" id="KW-1185">Reference proteome</keyword>
<feature type="non-terminal residue" evidence="2">
    <location>
        <position position="1"/>
    </location>
</feature>
<evidence type="ECO:0000313" key="3">
    <source>
        <dbReference type="Proteomes" id="UP001153678"/>
    </source>
</evidence>
<gene>
    <name evidence="2" type="ORF">FWILDA_LOCUS16682</name>
</gene>
<accession>A0A9W4T7I1</accession>
<evidence type="ECO:0000313" key="2">
    <source>
        <dbReference type="EMBL" id="CAI2194648.1"/>
    </source>
</evidence>
<dbReference type="OrthoDB" id="2400707at2759"/>
<evidence type="ECO:0000256" key="1">
    <source>
        <dbReference type="SAM" id="MobiDB-lite"/>
    </source>
</evidence>
<dbReference type="EMBL" id="CAMKVN010011212">
    <property type="protein sequence ID" value="CAI2194648.1"/>
    <property type="molecule type" value="Genomic_DNA"/>
</dbReference>
<reference evidence="2" key="1">
    <citation type="submission" date="2022-08" db="EMBL/GenBank/DDBJ databases">
        <authorList>
            <person name="Kallberg Y."/>
            <person name="Tangrot J."/>
            <person name="Rosling A."/>
        </authorList>
    </citation>
    <scope>NUCLEOTIDE SEQUENCE</scope>
    <source>
        <strain evidence="2">Wild A</strain>
    </source>
</reference>
<feature type="compositionally biased region" description="Low complexity" evidence="1">
    <location>
        <begin position="8"/>
        <end position="22"/>
    </location>
</feature>
<dbReference type="Proteomes" id="UP001153678">
    <property type="component" value="Unassembled WGS sequence"/>
</dbReference>
<dbReference type="AlphaFoldDB" id="A0A9W4T7I1"/>
<feature type="region of interest" description="Disordered" evidence="1">
    <location>
        <begin position="1"/>
        <end position="22"/>
    </location>
</feature>
<protein>
    <submittedName>
        <fullName evidence="2">541_t:CDS:1</fullName>
    </submittedName>
</protein>
<organism evidence="2 3">
    <name type="scientific">Funneliformis geosporum</name>
    <dbReference type="NCBI Taxonomy" id="1117311"/>
    <lineage>
        <taxon>Eukaryota</taxon>
        <taxon>Fungi</taxon>
        <taxon>Fungi incertae sedis</taxon>
        <taxon>Mucoromycota</taxon>
        <taxon>Glomeromycotina</taxon>
        <taxon>Glomeromycetes</taxon>
        <taxon>Glomerales</taxon>
        <taxon>Glomeraceae</taxon>
        <taxon>Funneliformis</taxon>
    </lineage>
</organism>